<dbReference type="STRING" id="469383.Cwoe_4123"/>
<dbReference type="KEGG" id="cwo:Cwoe_4123"/>
<feature type="region of interest" description="Disordered" evidence="4">
    <location>
        <begin position="31"/>
        <end position="54"/>
    </location>
</feature>
<sequence precursor="true">MQLTREVRRAVVAAGLVIAAGGALAACGSSDSSSSSSTAASASGTTSGATTGGGSDKEVRIGFLPLTQANPYIQATLRGIEKSAAENGGTVQQVFDGGFDAAKQFSQCQDAIASGKFDALIVVPVDSSIAACMEDAIAKGIKVANTDFPVGPDPTSSEPQLEGQTATVLDPPDLRGQWIFELVQKGCEGADPCKFALLTGAFADPYSQAVIDVVRRKVKETPGFELVAVKEGGYLPDPSLKATQDILQGTPDLNVIATTSDPMTEGAEQAVEAAGKTDQVRLIGGGAAAASYTAIPDGRWVGTFLSLPEDEGAIATDLLIRAVRGEEISEGISAVEKSGLPPVVTKDNFAELQRQLPAAQW</sequence>
<feature type="chain" id="PRO_5003043488" evidence="5">
    <location>
        <begin position="26"/>
        <end position="361"/>
    </location>
</feature>
<dbReference type="InterPro" id="IPR025997">
    <property type="entry name" value="SBP_2_dom"/>
</dbReference>
<accession>D3F4T1</accession>
<dbReference type="GO" id="GO:0030246">
    <property type="term" value="F:carbohydrate binding"/>
    <property type="evidence" value="ECO:0007669"/>
    <property type="project" value="UniProtKB-ARBA"/>
</dbReference>
<proteinExistence type="inferred from homology"/>
<dbReference type="SUPFAM" id="SSF53822">
    <property type="entry name" value="Periplasmic binding protein-like I"/>
    <property type="match status" value="1"/>
</dbReference>
<dbReference type="AlphaFoldDB" id="D3F4T1"/>
<keyword evidence="3 5" id="KW-0732">Signal</keyword>
<dbReference type="OrthoDB" id="5093953at2"/>
<dbReference type="CDD" id="cd01536">
    <property type="entry name" value="PBP1_ABC_sugar_binding-like"/>
    <property type="match status" value="1"/>
</dbReference>
<dbReference type="RefSeq" id="WP_012935589.1">
    <property type="nucleotide sequence ID" value="NC_013739.1"/>
</dbReference>
<evidence type="ECO:0000313" key="7">
    <source>
        <dbReference type="EMBL" id="ADB52538.1"/>
    </source>
</evidence>
<evidence type="ECO:0000256" key="4">
    <source>
        <dbReference type="SAM" id="MobiDB-lite"/>
    </source>
</evidence>
<comment type="similarity">
    <text evidence="2">Belongs to the bacterial solute-binding protein 2 family.</text>
</comment>
<dbReference type="InterPro" id="IPR028082">
    <property type="entry name" value="Peripla_BP_I"/>
</dbReference>
<feature type="compositionally biased region" description="Low complexity" evidence="4">
    <location>
        <begin position="31"/>
        <end position="49"/>
    </location>
</feature>
<name>D3F4T1_CONWI</name>
<dbReference type="eggNOG" id="COG1879">
    <property type="taxonomic scope" value="Bacteria"/>
</dbReference>
<keyword evidence="8" id="KW-1185">Reference proteome</keyword>
<protein>
    <submittedName>
        <fullName evidence="7">ABC-type sugar transport system periplasmic component-like protein</fullName>
    </submittedName>
</protein>
<dbReference type="HOGENOM" id="CLU_063390_0_0_11"/>
<gene>
    <name evidence="7" type="ordered locus">Cwoe_4123</name>
</gene>
<evidence type="ECO:0000313" key="8">
    <source>
        <dbReference type="Proteomes" id="UP000008229"/>
    </source>
</evidence>
<evidence type="ECO:0000259" key="6">
    <source>
        <dbReference type="Pfam" id="PF13407"/>
    </source>
</evidence>
<reference evidence="8" key="2">
    <citation type="submission" date="2010-01" db="EMBL/GenBank/DDBJ databases">
        <title>The complete genome of Conexibacter woesei DSM 14684.</title>
        <authorList>
            <consortium name="US DOE Joint Genome Institute (JGI-PGF)"/>
            <person name="Lucas S."/>
            <person name="Copeland A."/>
            <person name="Lapidus A."/>
            <person name="Glavina del Rio T."/>
            <person name="Dalin E."/>
            <person name="Tice H."/>
            <person name="Bruce D."/>
            <person name="Goodwin L."/>
            <person name="Pitluck S."/>
            <person name="Kyrpides N."/>
            <person name="Mavromatis K."/>
            <person name="Ivanova N."/>
            <person name="Mikhailova N."/>
            <person name="Chertkov O."/>
            <person name="Brettin T."/>
            <person name="Detter J.C."/>
            <person name="Han C."/>
            <person name="Larimer F."/>
            <person name="Land M."/>
            <person name="Hauser L."/>
            <person name="Markowitz V."/>
            <person name="Cheng J.-F."/>
            <person name="Hugenholtz P."/>
            <person name="Woyke T."/>
            <person name="Wu D."/>
            <person name="Pukall R."/>
            <person name="Steenblock K."/>
            <person name="Schneider S."/>
            <person name="Klenk H.-P."/>
            <person name="Eisen J.A."/>
        </authorList>
    </citation>
    <scope>NUCLEOTIDE SEQUENCE [LARGE SCALE GENOMIC DNA]</scope>
    <source>
        <strain evidence="8">DSM 14684 / CIP 108061 / JCM 11494 / NBRC 100937 / ID131577</strain>
    </source>
</reference>
<evidence type="ECO:0000256" key="5">
    <source>
        <dbReference type="SAM" id="SignalP"/>
    </source>
</evidence>
<evidence type="ECO:0000256" key="1">
    <source>
        <dbReference type="ARBA" id="ARBA00004196"/>
    </source>
</evidence>
<keyword evidence="7" id="KW-0762">Sugar transport</keyword>
<dbReference type="Gene3D" id="3.40.50.2300">
    <property type="match status" value="2"/>
</dbReference>
<dbReference type="EMBL" id="CP001854">
    <property type="protein sequence ID" value="ADB52538.1"/>
    <property type="molecule type" value="Genomic_DNA"/>
</dbReference>
<organism evidence="7 8">
    <name type="scientific">Conexibacter woesei (strain DSM 14684 / CCUG 47730 / CIP 108061 / JCM 11494 / NBRC 100937 / ID131577)</name>
    <dbReference type="NCBI Taxonomy" id="469383"/>
    <lineage>
        <taxon>Bacteria</taxon>
        <taxon>Bacillati</taxon>
        <taxon>Actinomycetota</taxon>
        <taxon>Thermoleophilia</taxon>
        <taxon>Solirubrobacterales</taxon>
        <taxon>Conexibacteraceae</taxon>
        <taxon>Conexibacter</taxon>
    </lineage>
</organism>
<dbReference type="PANTHER" id="PTHR46847">
    <property type="entry name" value="D-ALLOSE-BINDING PERIPLASMIC PROTEIN-RELATED"/>
    <property type="match status" value="1"/>
</dbReference>
<evidence type="ECO:0000256" key="2">
    <source>
        <dbReference type="ARBA" id="ARBA00007639"/>
    </source>
</evidence>
<evidence type="ECO:0000256" key="3">
    <source>
        <dbReference type="ARBA" id="ARBA00022729"/>
    </source>
</evidence>
<feature type="signal peptide" evidence="5">
    <location>
        <begin position="1"/>
        <end position="25"/>
    </location>
</feature>
<dbReference type="PANTHER" id="PTHR46847:SF1">
    <property type="entry name" value="D-ALLOSE-BINDING PERIPLASMIC PROTEIN-RELATED"/>
    <property type="match status" value="1"/>
</dbReference>
<dbReference type="GO" id="GO:0030313">
    <property type="term" value="C:cell envelope"/>
    <property type="evidence" value="ECO:0007669"/>
    <property type="project" value="UniProtKB-SubCell"/>
</dbReference>
<comment type="subcellular location">
    <subcellularLocation>
        <location evidence="1">Cell envelope</location>
    </subcellularLocation>
</comment>
<keyword evidence="7" id="KW-0813">Transport</keyword>
<dbReference type="PROSITE" id="PS51257">
    <property type="entry name" value="PROKAR_LIPOPROTEIN"/>
    <property type="match status" value="1"/>
</dbReference>
<feature type="domain" description="Periplasmic binding protein" evidence="6">
    <location>
        <begin position="61"/>
        <end position="327"/>
    </location>
</feature>
<dbReference type="Proteomes" id="UP000008229">
    <property type="component" value="Chromosome"/>
</dbReference>
<dbReference type="Pfam" id="PF13407">
    <property type="entry name" value="Peripla_BP_4"/>
    <property type="match status" value="1"/>
</dbReference>
<reference evidence="7 8" key="1">
    <citation type="journal article" date="2010" name="Stand. Genomic Sci.">
        <title>Complete genome sequence of Conexibacter woesei type strain (ID131577).</title>
        <authorList>
            <person name="Pukall R."/>
            <person name="Lapidus A."/>
            <person name="Glavina Del Rio T."/>
            <person name="Copeland A."/>
            <person name="Tice H."/>
            <person name="Cheng J.-F."/>
            <person name="Lucas S."/>
            <person name="Chen F."/>
            <person name="Nolan M."/>
            <person name="Bruce D."/>
            <person name="Goodwin L."/>
            <person name="Pitluck S."/>
            <person name="Mavromatis K."/>
            <person name="Ivanova N."/>
            <person name="Ovchinnikova G."/>
            <person name="Pati A."/>
            <person name="Chen A."/>
            <person name="Palaniappan K."/>
            <person name="Land M."/>
            <person name="Hauser L."/>
            <person name="Chang Y.-J."/>
            <person name="Jeffries C.D."/>
            <person name="Chain P."/>
            <person name="Meincke L."/>
            <person name="Sims D."/>
            <person name="Brettin T."/>
            <person name="Detter J.C."/>
            <person name="Rohde M."/>
            <person name="Goeker M."/>
            <person name="Bristow J."/>
            <person name="Eisen J.A."/>
            <person name="Markowitz V."/>
            <person name="Kyrpides N.C."/>
            <person name="Klenk H.-P."/>
            <person name="Hugenholtz P."/>
        </authorList>
    </citation>
    <scope>NUCLEOTIDE SEQUENCE [LARGE SCALE GENOMIC DNA]</scope>
    <source>
        <strain evidence="8">DSM 14684 / CIP 108061 / JCM 11494 / NBRC 100937 / ID131577</strain>
    </source>
</reference>